<dbReference type="InterPro" id="IPR006027">
    <property type="entry name" value="NusB_RsmB_TIM44"/>
</dbReference>
<evidence type="ECO:0000256" key="1">
    <source>
        <dbReference type="ARBA" id="ARBA00022884"/>
    </source>
</evidence>
<dbReference type="EMBL" id="JAIQBY010000001">
    <property type="protein sequence ID" value="MBZ4195116.1"/>
    <property type="molecule type" value="Genomic_DNA"/>
</dbReference>
<proteinExistence type="predicted"/>
<keyword evidence="1" id="KW-0694">RNA-binding</keyword>
<dbReference type="AlphaFoldDB" id="A0A953NG81"/>
<dbReference type="InterPro" id="IPR035926">
    <property type="entry name" value="NusB-like_sf"/>
</dbReference>
<dbReference type="Proteomes" id="UP000772186">
    <property type="component" value="Unassembled WGS sequence"/>
</dbReference>
<keyword evidence="4" id="KW-1185">Reference proteome</keyword>
<dbReference type="SUPFAM" id="SSF48013">
    <property type="entry name" value="NusB-like"/>
    <property type="match status" value="1"/>
</dbReference>
<dbReference type="RefSeq" id="WP_205517562.1">
    <property type="nucleotide sequence ID" value="NZ_CP070479.1"/>
</dbReference>
<dbReference type="Gene3D" id="1.10.940.10">
    <property type="entry name" value="NusB-like"/>
    <property type="match status" value="1"/>
</dbReference>
<dbReference type="GO" id="GO:0006355">
    <property type="term" value="P:regulation of DNA-templated transcription"/>
    <property type="evidence" value="ECO:0007669"/>
    <property type="project" value="InterPro"/>
</dbReference>
<accession>A0A953NG81</accession>
<evidence type="ECO:0000313" key="4">
    <source>
        <dbReference type="Proteomes" id="UP000772186"/>
    </source>
</evidence>
<organism evidence="3 4">
    <name type="scientific">Mycoplasma tauri</name>
    <dbReference type="NCBI Taxonomy" id="547987"/>
    <lineage>
        <taxon>Bacteria</taxon>
        <taxon>Bacillati</taxon>
        <taxon>Mycoplasmatota</taxon>
        <taxon>Mollicutes</taxon>
        <taxon>Mycoplasmataceae</taxon>
        <taxon>Mycoplasma</taxon>
    </lineage>
</organism>
<evidence type="ECO:0000313" key="3">
    <source>
        <dbReference type="EMBL" id="MBZ4195116.1"/>
    </source>
</evidence>
<sequence>MKPRRKFRTEIINVIYRYELIKAEISINEVFELNNEIDAEQLDQIEKIAKNYEYYKRTISSFFNKNINWDKVSPLIRAILINATHELLTISPRIVINEAIEITKIYFDTEANLYKMVNAILQNIYKHFVINEVISMSK</sequence>
<evidence type="ECO:0000259" key="2">
    <source>
        <dbReference type="Pfam" id="PF01029"/>
    </source>
</evidence>
<protein>
    <submittedName>
        <fullName evidence="3">Transcription antitermination protein NusB</fullName>
    </submittedName>
</protein>
<dbReference type="Pfam" id="PF01029">
    <property type="entry name" value="NusB"/>
    <property type="match status" value="1"/>
</dbReference>
<comment type="caution">
    <text evidence="3">The sequence shown here is derived from an EMBL/GenBank/DDBJ whole genome shotgun (WGS) entry which is preliminary data.</text>
</comment>
<name>A0A953NG81_9MOLU</name>
<reference evidence="3 4" key="1">
    <citation type="submission" date="2021-09" db="EMBL/GenBank/DDBJ databases">
        <title>WGS of Mycoplasma sp. Zaradi2 strains.</title>
        <authorList>
            <person name="Spergser J."/>
        </authorList>
    </citation>
    <scope>NUCLEOTIDE SEQUENCE [LARGE SCALE GENOMIC DNA]</scope>
    <source>
        <strain evidence="3 4">1331</strain>
    </source>
</reference>
<dbReference type="GO" id="GO:0003723">
    <property type="term" value="F:RNA binding"/>
    <property type="evidence" value="ECO:0007669"/>
    <property type="project" value="UniProtKB-KW"/>
</dbReference>
<gene>
    <name evidence="3" type="ORF">LAD73_00030</name>
</gene>
<feature type="domain" description="NusB/RsmB/TIM44" evidence="2">
    <location>
        <begin position="7"/>
        <end position="126"/>
    </location>
</feature>